<dbReference type="InterPro" id="IPR010727">
    <property type="entry name" value="DUF1302"/>
</dbReference>
<protein>
    <submittedName>
        <fullName evidence="1">Uncharacterized protein</fullName>
    </submittedName>
</protein>
<organism evidence="1 2">
    <name type="scientific">Flavivirga jejuensis</name>
    <dbReference type="NCBI Taxonomy" id="870487"/>
    <lineage>
        <taxon>Bacteria</taxon>
        <taxon>Pseudomonadati</taxon>
        <taxon>Bacteroidota</taxon>
        <taxon>Flavobacteriia</taxon>
        <taxon>Flavobacteriales</taxon>
        <taxon>Flavobacteriaceae</taxon>
        <taxon>Flavivirga</taxon>
    </lineage>
</organism>
<dbReference type="RefSeq" id="WP_303300235.1">
    <property type="nucleotide sequence ID" value="NZ_BAABDA010000042.1"/>
</dbReference>
<dbReference type="Proteomes" id="UP001176806">
    <property type="component" value="Unassembled WGS sequence"/>
</dbReference>
<gene>
    <name evidence="1" type="ORF">Q4Q40_03145</name>
</gene>
<sequence length="448" mass="50970">MKASYYITVLFFLILNLIVNAQNDSIISKKKYISNTQFTMLVDARTSIEFKSANVQKAEFFIRPELDMPLSKNFRLKMIGRVYTEIFDNLEPGKPEQDAVSEFSKRALIGDRLEAELREFYFDWKIGKHYLTFGKQQIVWGKSDGLKILDIVNPTNFRAFLLDDFDNSRIPLWAIKADLKLSKINAQLIWIPDMTYHDFPPQTGIFFPTALFSDVPQGVSVINNPLAKPDKKLIKNADYGIRVSAFLNGWDVTVNYLYQYDNFPVTKTMTNDVNDDITISPMFKRYHLFGGTFSNAFGNYTLRGEIGYSKDKYFSSNNSNVSEGIFKSDQIMGVVGIDYSGISNSTLSFQIFEDYIYNNQNTIGRETSETNASFLIDRRFANETLTASVICVQNLNEGDGFVRPKVTYLVSNNLTASLGADLFYGNESRPFGQFKSLNRVSLGLQLGI</sequence>
<keyword evidence="2" id="KW-1185">Reference proteome</keyword>
<proteinExistence type="predicted"/>
<name>A0ABT8WJ39_9FLAO</name>
<evidence type="ECO:0000313" key="1">
    <source>
        <dbReference type="EMBL" id="MDO5973168.1"/>
    </source>
</evidence>
<dbReference type="Pfam" id="PF06980">
    <property type="entry name" value="DUF1302"/>
    <property type="match status" value="1"/>
</dbReference>
<dbReference type="EMBL" id="JAUOEL010000001">
    <property type="protein sequence ID" value="MDO5973168.1"/>
    <property type="molecule type" value="Genomic_DNA"/>
</dbReference>
<reference evidence="1" key="1">
    <citation type="submission" date="2023-07" db="EMBL/GenBank/DDBJ databases">
        <title>Two novel species in the genus Flavivirga.</title>
        <authorList>
            <person name="Kwon K."/>
        </authorList>
    </citation>
    <scope>NUCLEOTIDE SEQUENCE</scope>
    <source>
        <strain evidence="1">KACC 14158</strain>
    </source>
</reference>
<evidence type="ECO:0000313" key="2">
    <source>
        <dbReference type="Proteomes" id="UP001176806"/>
    </source>
</evidence>
<accession>A0ABT8WJ39</accession>
<comment type="caution">
    <text evidence="1">The sequence shown here is derived from an EMBL/GenBank/DDBJ whole genome shotgun (WGS) entry which is preliminary data.</text>
</comment>